<dbReference type="Gene3D" id="1.10.510.10">
    <property type="entry name" value="Transferase(Phosphotransferase) domain 1"/>
    <property type="match status" value="1"/>
</dbReference>
<dbReference type="InterPro" id="IPR000719">
    <property type="entry name" value="Prot_kinase_dom"/>
</dbReference>
<dbReference type="GO" id="GO:0044773">
    <property type="term" value="P:mitotic DNA damage checkpoint signaling"/>
    <property type="evidence" value="ECO:0007669"/>
    <property type="project" value="TreeGrafter"/>
</dbReference>
<dbReference type="EMBL" id="HBHK01007280">
    <property type="protein sequence ID" value="CAD9673804.1"/>
    <property type="molecule type" value="Transcribed_RNA"/>
</dbReference>
<dbReference type="GO" id="GO:0005524">
    <property type="term" value="F:ATP binding"/>
    <property type="evidence" value="ECO:0007669"/>
    <property type="project" value="UniProtKB-UniRule"/>
</dbReference>
<dbReference type="SMART" id="SM00220">
    <property type="entry name" value="S_TKc"/>
    <property type="match status" value="1"/>
</dbReference>
<dbReference type="Pfam" id="PF00069">
    <property type="entry name" value="Pkinase"/>
    <property type="match status" value="1"/>
</dbReference>
<comment type="similarity">
    <text evidence="4">Belongs to the protein kinase superfamily.</text>
</comment>
<dbReference type="SUPFAM" id="SSF56112">
    <property type="entry name" value="Protein kinase-like (PK-like)"/>
    <property type="match status" value="1"/>
</dbReference>
<dbReference type="PROSITE" id="PS00107">
    <property type="entry name" value="PROTEIN_KINASE_ATP"/>
    <property type="match status" value="1"/>
</dbReference>
<organism evidence="6">
    <name type="scientific">Mucochytrium quahogii</name>
    <dbReference type="NCBI Taxonomy" id="96639"/>
    <lineage>
        <taxon>Eukaryota</taxon>
        <taxon>Sar</taxon>
        <taxon>Stramenopiles</taxon>
        <taxon>Bigyra</taxon>
        <taxon>Labyrinthulomycetes</taxon>
        <taxon>Thraustochytrida</taxon>
        <taxon>Thraustochytriidae</taxon>
        <taxon>Mucochytrium</taxon>
    </lineage>
</organism>
<accession>A0A7S2RLW4</accession>
<evidence type="ECO:0000256" key="3">
    <source>
        <dbReference type="PROSITE-ProRule" id="PRU10141"/>
    </source>
</evidence>
<dbReference type="InterPro" id="IPR011009">
    <property type="entry name" value="Kinase-like_dom_sf"/>
</dbReference>
<keyword evidence="2 3" id="KW-0067">ATP-binding</keyword>
<name>A0A7S2RLW4_9STRA</name>
<feature type="binding site" evidence="3">
    <location>
        <position position="100"/>
    </location>
    <ligand>
        <name>ATP</name>
        <dbReference type="ChEBI" id="CHEBI:30616"/>
    </ligand>
</feature>
<dbReference type="PROSITE" id="PS00108">
    <property type="entry name" value="PROTEIN_KINASE_ST"/>
    <property type="match status" value="1"/>
</dbReference>
<proteinExistence type="inferred from homology"/>
<dbReference type="PANTHER" id="PTHR44167">
    <property type="entry name" value="OVARIAN-SPECIFIC SERINE/THREONINE-PROTEIN KINASE LOK-RELATED"/>
    <property type="match status" value="1"/>
</dbReference>
<dbReference type="AlphaFoldDB" id="A0A7S2RLW4"/>
<protein>
    <recommendedName>
        <fullName evidence="5">Protein kinase domain-containing protein</fullName>
    </recommendedName>
</protein>
<dbReference type="GO" id="GO:0005737">
    <property type="term" value="C:cytoplasm"/>
    <property type="evidence" value="ECO:0007669"/>
    <property type="project" value="TreeGrafter"/>
</dbReference>
<dbReference type="InterPro" id="IPR008271">
    <property type="entry name" value="Ser/Thr_kinase_AS"/>
</dbReference>
<feature type="domain" description="Protein kinase" evidence="5">
    <location>
        <begin position="71"/>
        <end position="336"/>
    </location>
</feature>
<evidence type="ECO:0000313" key="6">
    <source>
        <dbReference type="EMBL" id="CAD9673804.1"/>
    </source>
</evidence>
<keyword evidence="4" id="KW-0808">Transferase</keyword>
<dbReference type="PROSITE" id="PS50011">
    <property type="entry name" value="PROTEIN_KINASE_DOM"/>
    <property type="match status" value="1"/>
</dbReference>
<keyword evidence="4" id="KW-0418">Kinase</keyword>
<reference evidence="6" key="1">
    <citation type="submission" date="2021-01" db="EMBL/GenBank/DDBJ databases">
        <authorList>
            <person name="Corre E."/>
            <person name="Pelletier E."/>
            <person name="Niang G."/>
            <person name="Scheremetjew M."/>
            <person name="Finn R."/>
            <person name="Kale V."/>
            <person name="Holt S."/>
            <person name="Cochrane G."/>
            <person name="Meng A."/>
            <person name="Brown T."/>
            <person name="Cohen L."/>
        </authorList>
    </citation>
    <scope>NUCLEOTIDE SEQUENCE</scope>
    <source>
        <strain evidence="6">NY070348D</strain>
    </source>
</reference>
<keyword evidence="1 3" id="KW-0547">Nucleotide-binding</keyword>
<dbReference type="PANTHER" id="PTHR44167:SF24">
    <property type="entry name" value="SERINE_THREONINE-PROTEIN KINASE CHK2"/>
    <property type="match status" value="1"/>
</dbReference>
<evidence type="ECO:0000256" key="1">
    <source>
        <dbReference type="ARBA" id="ARBA00022741"/>
    </source>
</evidence>
<evidence type="ECO:0000256" key="4">
    <source>
        <dbReference type="RuleBase" id="RU000304"/>
    </source>
</evidence>
<gene>
    <name evidence="6" type="ORF">QSP1433_LOCUS4457</name>
</gene>
<dbReference type="FunFam" id="1.10.510.10:FF:000571">
    <property type="entry name" value="Maternal embryonic leucine zipper kinase"/>
    <property type="match status" value="1"/>
</dbReference>
<keyword evidence="4" id="KW-0723">Serine/threonine-protein kinase</keyword>
<evidence type="ECO:0000259" key="5">
    <source>
        <dbReference type="PROSITE" id="PS50011"/>
    </source>
</evidence>
<evidence type="ECO:0000256" key="2">
    <source>
        <dbReference type="ARBA" id="ARBA00022840"/>
    </source>
</evidence>
<dbReference type="GO" id="GO:0004674">
    <property type="term" value="F:protein serine/threonine kinase activity"/>
    <property type="evidence" value="ECO:0007669"/>
    <property type="project" value="UniProtKB-KW"/>
</dbReference>
<sequence length="426" mass="48374">MELCKRVAGLLLWPCTCDDSQVDWNAEESAPVALDSLDEKHSYDTFGSGVPQPQDMIFQGEEHSKIFNKIYTIQGLLGIGSSSKCYACTRRKDGRQFAVKIINFPSLVMQYPKNSLRRLYREVRSLETLNHPHIVHMEEYFSTKDNLYIVEERMYGGELYDKIIKNQGLREDHAKIIFFQLASALEYMHARNVIHRDIKPENVMFVDNDSCDVKLIDFGFSRTMNGGHASSFLGTGGFLAPELRLKSARNHDSMPIYSKSVDVWALGCLLYVMVAGRMPFEDTLYYRPKTSYVLHFRPARKWAHTSVELRDLISKMLAFEPLARFSMLQVLCHPWLRNERTLSESALSSIPSLSNMQNDGSTCSVCSEDVGVDMSDQHCTSSSNQPLILSIEEKSPGNSPNGVRARLEKFDLLEDPVLSPECSQPE</sequence>
<dbReference type="InterPro" id="IPR017441">
    <property type="entry name" value="Protein_kinase_ATP_BS"/>
</dbReference>
<dbReference type="GO" id="GO:0005634">
    <property type="term" value="C:nucleus"/>
    <property type="evidence" value="ECO:0007669"/>
    <property type="project" value="TreeGrafter"/>
</dbReference>